<dbReference type="InParanoid" id="A0A1S0TTJ4"/>
<dbReference type="RefSeq" id="XP_003144982.1">
    <property type="nucleotide sequence ID" value="XM_003144934.1"/>
</dbReference>
<sequence length="176" mass="19794">MRKCLRGVLYSGGIGKETIFNEFQFSTKIIVSGLLPSEIGITIPISDWVLKIAPQNTEKVALLRFSNLKSCFLNISLHGYEGIKALETMEGDTGCRNPTLFLIIIDFLANISLGRYSNRLKPKCQGIRKSGLLSLKGYLSQLKIINLCTVQEHLKAERVAHHGKRFQRSQKEMRKG</sequence>
<dbReference type="AlphaFoldDB" id="A0A1S0TTJ4"/>
<organism evidence="1">
    <name type="scientific">Loa loa</name>
    <name type="common">Eye worm</name>
    <name type="synonym">Filaria loa</name>
    <dbReference type="NCBI Taxonomy" id="7209"/>
    <lineage>
        <taxon>Eukaryota</taxon>
        <taxon>Metazoa</taxon>
        <taxon>Ecdysozoa</taxon>
        <taxon>Nematoda</taxon>
        <taxon>Chromadorea</taxon>
        <taxon>Rhabditida</taxon>
        <taxon>Spirurina</taxon>
        <taxon>Spiruromorpha</taxon>
        <taxon>Filarioidea</taxon>
        <taxon>Onchocercidae</taxon>
        <taxon>Loa</taxon>
    </lineage>
</organism>
<evidence type="ECO:0000313" key="1">
    <source>
        <dbReference type="EMBL" id="EFO19088.1"/>
    </source>
</evidence>
<gene>
    <name evidence="1" type="ORF">LOAG_09407</name>
</gene>
<accession>A0A1S0TTJ4</accession>
<protein>
    <submittedName>
        <fullName evidence="1">Uncharacterized protein</fullName>
    </submittedName>
</protein>
<dbReference type="GeneID" id="9946845"/>
<feature type="non-terminal residue" evidence="1">
    <location>
        <position position="176"/>
    </location>
</feature>
<reference evidence="1" key="1">
    <citation type="submission" date="2012-04" db="EMBL/GenBank/DDBJ databases">
        <title>The Genome Sequence of Loa loa.</title>
        <authorList>
            <consortium name="The Broad Institute Genome Sequencing Platform"/>
            <consortium name="Broad Institute Genome Sequencing Center for Infectious Disease"/>
            <person name="Nutman T.B."/>
            <person name="Fink D.L."/>
            <person name="Russ C."/>
            <person name="Young S."/>
            <person name="Zeng Q."/>
            <person name="Gargeya S."/>
            <person name="Alvarado L."/>
            <person name="Berlin A."/>
            <person name="Chapman S.B."/>
            <person name="Chen Z."/>
            <person name="Freedman E."/>
            <person name="Gellesch M."/>
            <person name="Goldberg J."/>
            <person name="Griggs A."/>
            <person name="Gujja S."/>
            <person name="Heilman E.R."/>
            <person name="Heiman D."/>
            <person name="Howarth C."/>
            <person name="Mehta T."/>
            <person name="Neiman D."/>
            <person name="Pearson M."/>
            <person name="Roberts A."/>
            <person name="Saif S."/>
            <person name="Shea T."/>
            <person name="Shenoy N."/>
            <person name="Sisk P."/>
            <person name="Stolte C."/>
            <person name="Sykes S."/>
            <person name="White J."/>
            <person name="Yandava C."/>
            <person name="Haas B."/>
            <person name="Henn M.R."/>
            <person name="Nusbaum C."/>
            <person name="Birren B."/>
        </authorList>
    </citation>
    <scope>NUCLEOTIDE SEQUENCE [LARGE SCALE GENOMIC DNA]</scope>
</reference>
<dbReference type="EMBL" id="JH712550">
    <property type="protein sequence ID" value="EFO19088.1"/>
    <property type="molecule type" value="Genomic_DNA"/>
</dbReference>
<proteinExistence type="predicted"/>
<dbReference type="KEGG" id="loa:LOAG_09407"/>
<dbReference type="CTD" id="9946845"/>
<name>A0A1S0TTJ4_LOALO</name>